<gene>
    <name evidence="1" type="ORF">WISP_131917</name>
</gene>
<dbReference type="Proteomes" id="UP001145742">
    <property type="component" value="Unassembled WGS sequence"/>
</dbReference>
<evidence type="ECO:0000313" key="1">
    <source>
        <dbReference type="EMBL" id="KAJ7406699.1"/>
    </source>
</evidence>
<reference evidence="1" key="1">
    <citation type="submission" date="2019-10" db="EMBL/GenBank/DDBJ databases">
        <authorList>
            <person name="Soares A.E.R."/>
            <person name="Aleixo A."/>
            <person name="Schneider P."/>
            <person name="Miyaki C.Y."/>
            <person name="Schneider M.P."/>
            <person name="Mello C."/>
            <person name="Vasconcelos A.T.R."/>
        </authorList>
    </citation>
    <scope>NUCLEOTIDE SEQUENCE</scope>
    <source>
        <tissue evidence="1">Muscle</tissue>
    </source>
</reference>
<accession>A0ABQ9CSF1</accession>
<dbReference type="EMBL" id="WHWB01034636">
    <property type="protein sequence ID" value="KAJ7406699.1"/>
    <property type="molecule type" value="Genomic_DNA"/>
</dbReference>
<protein>
    <submittedName>
        <fullName evidence="1">Rna-directed dna polymerase from mobile element jockey-like</fullName>
    </submittedName>
</protein>
<name>A0ABQ9CSF1_9PASS</name>
<proteinExistence type="predicted"/>
<evidence type="ECO:0000313" key="2">
    <source>
        <dbReference type="Proteomes" id="UP001145742"/>
    </source>
</evidence>
<comment type="caution">
    <text evidence="1">The sequence shown here is derived from an EMBL/GenBank/DDBJ whole genome shotgun (WGS) entry which is preliminary data.</text>
</comment>
<dbReference type="PANTHER" id="PTHR33332">
    <property type="entry name" value="REVERSE TRANSCRIPTASE DOMAIN-CONTAINING PROTEIN"/>
    <property type="match status" value="1"/>
</dbReference>
<keyword evidence="2" id="KW-1185">Reference proteome</keyword>
<sequence>MAQSPSGHQGSGISGVLQGSVLGPVLFGILINDIDERIKCTRCKFADDTKLSGVVDTPGERDAIQRDLYRLKTWAQGNLMQFNKTK</sequence>
<organism evidence="1 2">
    <name type="scientific">Willisornis vidua</name>
    <name type="common">Xingu scale-backed antbird</name>
    <dbReference type="NCBI Taxonomy" id="1566151"/>
    <lineage>
        <taxon>Eukaryota</taxon>
        <taxon>Metazoa</taxon>
        <taxon>Chordata</taxon>
        <taxon>Craniata</taxon>
        <taxon>Vertebrata</taxon>
        <taxon>Euteleostomi</taxon>
        <taxon>Archelosauria</taxon>
        <taxon>Archosauria</taxon>
        <taxon>Dinosauria</taxon>
        <taxon>Saurischia</taxon>
        <taxon>Theropoda</taxon>
        <taxon>Coelurosauria</taxon>
        <taxon>Aves</taxon>
        <taxon>Neognathae</taxon>
        <taxon>Neoaves</taxon>
        <taxon>Telluraves</taxon>
        <taxon>Australaves</taxon>
        <taxon>Passeriformes</taxon>
        <taxon>Thamnophilidae</taxon>
        <taxon>Willisornis</taxon>
    </lineage>
</organism>